<feature type="transmembrane region" description="Helical" evidence="1">
    <location>
        <begin position="365"/>
        <end position="387"/>
    </location>
</feature>
<proteinExistence type="predicted"/>
<feature type="transmembrane region" description="Helical" evidence="1">
    <location>
        <begin position="177"/>
        <end position="198"/>
    </location>
</feature>
<feature type="transmembrane region" description="Helical" evidence="1">
    <location>
        <begin position="235"/>
        <end position="268"/>
    </location>
</feature>
<dbReference type="Proteomes" id="UP000076079">
    <property type="component" value="Chromosome"/>
</dbReference>
<evidence type="ECO:0000313" key="3">
    <source>
        <dbReference type="Proteomes" id="UP000076079"/>
    </source>
</evidence>
<accession>A0A143PGB0</accession>
<gene>
    <name evidence="2" type="ORF">LuPra_00770</name>
</gene>
<dbReference type="KEGG" id="abac:LuPra_00770"/>
<feature type="transmembrane region" description="Helical" evidence="1">
    <location>
        <begin position="306"/>
        <end position="327"/>
    </location>
</feature>
<dbReference type="EMBL" id="CP015136">
    <property type="protein sequence ID" value="AMY07597.1"/>
    <property type="molecule type" value="Genomic_DNA"/>
</dbReference>
<evidence type="ECO:0000256" key="1">
    <source>
        <dbReference type="SAM" id="Phobius"/>
    </source>
</evidence>
<reference evidence="2 3" key="1">
    <citation type="journal article" date="2016" name="Genome Announc.">
        <title>First Complete Genome Sequence of a Subdivision 6 Acidobacterium Strain.</title>
        <authorList>
            <person name="Huang S."/>
            <person name="Vieira S."/>
            <person name="Bunk B."/>
            <person name="Riedel T."/>
            <person name="Sproer C."/>
            <person name="Overmann J."/>
        </authorList>
    </citation>
    <scope>NUCLEOTIDE SEQUENCE [LARGE SCALE GENOMIC DNA]</scope>
    <source>
        <strain evidence="3">DSM 100886 HEG_-6_39</strain>
    </source>
</reference>
<keyword evidence="1" id="KW-1133">Transmembrane helix</keyword>
<protein>
    <recommendedName>
        <fullName evidence="4">Cation/H+ exchanger domain-containing protein</fullName>
    </recommendedName>
</protein>
<feature type="transmembrane region" description="Helical" evidence="1">
    <location>
        <begin position="72"/>
        <end position="93"/>
    </location>
</feature>
<reference evidence="3" key="2">
    <citation type="submission" date="2016-04" db="EMBL/GenBank/DDBJ databases">
        <title>First Complete Genome Sequence of a Subdivision 6 Acidobacterium.</title>
        <authorList>
            <person name="Huang S."/>
            <person name="Vieira S."/>
            <person name="Bunk B."/>
            <person name="Riedel T."/>
            <person name="Sproeer C."/>
            <person name="Overmann J."/>
        </authorList>
    </citation>
    <scope>NUCLEOTIDE SEQUENCE [LARGE SCALE GENOMIC DNA]</scope>
    <source>
        <strain evidence="3">DSM 100886 HEG_-6_39</strain>
    </source>
</reference>
<feature type="transmembrane region" description="Helical" evidence="1">
    <location>
        <begin position="105"/>
        <end position="129"/>
    </location>
</feature>
<evidence type="ECO:0000313" key="2">
    <source>
        <dbReference type="EMBL" id="AMY07597.1"/>
    </source>
</evidence>
<keyword evidence="3" id="KW-1185">Reference proteome</keyword>
<name>A0A143PGB0_LUTPR</name>
<dbReference type="STRING" id="1855912.LuPra_00770"/>
<organism evidence="2 3">
    <name type="scientific">Luteitalea pratensis</name>
    <dbReference type="NCBI Taxonomy" id="1855912"/>
    <lineage>
        <taxon>Bacteria</taxon>
        <taxon>Pseudomonadati</taxon>
        <taxon>Acidobacteriota</taxon>
        <taxon>Vicinamibacteria</taxon>
        <taxon>Vicinamibacterales</taxon>
        <taxon>Vicinamibacteraceae</taxon>
        <taxon>Luteitalea</taxon>
    </lineage>
</organism>
<dbReference type="RefSeq" id="WP_110169531.1">
    <property type="nucleotide sequence ID" value="NZ_CP015136.1"/>
</dbReference>
<feature type="transmembrane region" description="Helical" evidence="1">
    <location>
        <begin position="39"/>
        <end position="60"/>
    </location>
</feature>
<sequence length="395" mass="40712">MTPNEDWREIGGPDALDAIIPPSTSSGAIPWLQPLRTRAVLGLTPVVAPAVLFVPIGAVLGPSFTNVLSPTALGYLDAVVAVALAVLGVFAGLALDLRGERNRRIFTAASVEAIVTLLAVGGAFLVLLASWNLPLVLPSALVALTLGLCASVSSAGGADDTSPTHAIAAGIADLDDVLPILVSGVLVVMLGSATPVPIWSAVAWLFRTIVLGIAVGTAGWLLFERAHSRAERNVFIAGVVALIGGTSSFLSLSPLLAGLMAGLLWVWLPGQADRVVRSDLQRVQHPLIVVLLLVAGASCEFSREAVWLTGPLVLFRLTGKLMGGWLAMRVQGLVNASELGLHLIAPGLLGIAVALHLLQAVRTPGMAAVLTAVVAATLASEALALVLRPTQETLP</sequence>
<feature type="transmembrane region" description="Helical" evidence="1">
    <location>
        <begin position="339"/>
        <end position="358"/>
    </location>
</feature>
<keyword evidence="1" id="KW-0472">Membrane</keyword>
<keyword evidence="1" id="KW-0812">Transmembrane</keyword>
<feature type="transmembrane region" description="Helical" evidence="1">
    <location>
        <begin position="135"/>
        <end position="156"/>
    </location>
</feature>
<dbReference type="AlphaFoldDB" id="A0A143PGB0"/>
<dbReference type="Gene3D" id="1.20.1530.20">
    <property type="match status" value="1"/>
</dbReference>
<evidence type="ECO:0008006" key="4">
    <source>
        <dbReference type="Google" id="ProtNLM"/>
    </source>
</evidence>
<dbReference type="InterPro" id="IPR038770">
    <property type="entry name" value="Na+/solute_symporter_sf"/>
</dbReference>
<feature type="transmembrane region" description="Helical" evidence="1">
    <location>
        <begin position="204"/>
        <end position="223"/>
    </location>
</feature>